<proteinExistence type="inferred from homology"/>
<feature type="domain" description="Amidohydrolase-related" evidence="2">
    <location>
        <begin position="4"/>
        <end position="276"/>
    </location>
</feature>
<reference evidence="3 5" key="2">
    <citation type="submission" date="2019-09" db="EMBL/GenBank/DDBJ databases">
        <title>A bacterium isolated from glacier soil.</title>
        <authorList>
            <person name="Liu Q."/>
        </authorList>
    </citation>
    <scope>NUCLEOTIDE SEQUENCE [LARGE SCALE GENOMIC DNA]</scope>
    <source>
        <strain evidence="3 5">MDT1-10-3</strain>
    </source>
</reference>
<dbReference type="Proteomes" id="UP001570846">
    <property type="component" value="Unassembled WGS sequence"/>
</dbReference>
<dbReference type="InterPro" id="IPR006680">
    <property type="entry name" value="Amidohydro-rel"/>
</dbReference>
<dbReference type="RefSeq" id="WP_149098738.1">
    <property type="nucleotide sequence ID" value="NZ_BMMG01000003.1"/>
</dbReference>
<dbReference type="AlphaFoldDB" id="A0A5M8QJ59"/>
<evidence type="ECO:0000313" key="4">
    <source>
        <dbReference type="EMBL" id="MFA1770735.1"/>
    </source>
</evidence>
<comment type="caution">
    <text evidence="3">The sequence shown here is derived from an EMBL/GenBank/DDBJ whole genome shotgun (WGS) entry which is preliminary data.</text>
</comment>
<keyword evidence="6" id="KW-1185">Reference proteome</keyword>
<evidence type="ECO:0000259" key="2">
    <source>
        <dbReference type="Pfam" id="PF04909"/>
    </source>
</evidence>
<evidence type="ECO:0000313" key="6">
    <source>
        <dbReference type="Proteomes" id="UP001570846"/>
    </source>
</evidence>
<dbReference type="SUPFAM" id="SSF51556">
    <property type="entry name" value="Metallo-dependent hydrolases"/>
    <property type="match status" value="1"/>
</dbReference>
<evidence type="ECO:0000313" key="3">
    <source>
        <dbReference type="EMBL" id="KAA6434796.1"/>
    </source>
</evidence>
<dbReference type="PANTHER" id="PTHR43569:SF2">
    <property type="entry name" value="AMIDOHYDROLASE-RELATED DOMAIN-CONTAINING PROTEIN"/>
    <property type="match status" value="1"/>
</dbReference>
<evidence type="ECO:0000256" key="1">
    <source>
        <dbReference type="ARBA" id="ARBA00038310"/>
    </source>
</evidence>
<name>A0A5M8QJ59_9BACT</name>
<dbReference type="PANTHER" id="PTHR43569">
    <property type="entry name" value="AMIDOHYDROLASE"/>
    <property type="match status" value="1"/>
</dbReference>
<dbReference type="Gene3D" id="3.20.20.140">
    <property type="entry name" value="Metal-dependent hydrolases"/>
    <property type="match status" value="1"/>
</dbReference>
<evidence type="ECO:0000313" key="5">
    <source>
        <dbReference type="Proteomes" id="UP000323866"/>
    </source>
</evidence>
<dbReference type="Pfam" id="PF04909">
    <property type="entry name" value="Amidohydro_2"/>
    <property type="match status" value="1"/>
</dbReference>
<reference evidence="3 5" key="1">
    <citation type="submission" date="2019-07" db="EMBL/GenBank/DDBJ databases">
        <authorList>
            <person name="Qu J.-H."/>
        </authorList>
    </citation>
    <scope>NUCLEOTIDE SEQUENCE [LARGE SCALE GENOMIC DNA]</scope>
    <source>
        <strain evidence="3 5">MDT1-10-3</strain>
    </source>
</reference>
<dbReference type="OrthoDB" id="5450317at2"/>
<comment type="similarity">
    <text evidence="1">Belongs to the metallo-dependent hydrolases superfamily.</text>
</comment>
<organism evidence="3 5">
    <name type="scientific">Rufibacter glacialis</name>
    <dbReference type="NCBI Taxonomy" id="1259555"/>
    <lineage>
        <taxon>Bacteria</taxon>
        <taxon>Pseudomonadati</taxon>
        <taxon>Bacteroidota</taxon>
        <taxon>Cytophagia</taxon>
        <taxon>Cytophagales</taxon>
        <taxon>Hymenobacteraceae</taxon>
        <taxon>Rufibacter</taxon>
    </lineage>
</organism>
<dbReference type="GO" id="GO:0016787">
    <property type="term" value="F:hydrolase activity"/>
    <property type="evidence" value="ECO:0007669"/>
    <property type="project" value="UniProtKB-KW"/>
</dbReference>
<keyword evidence="3" id="KW-0378">Hydrolase</keyword>
<dbReference type="EMBL" id="JBGOGF010000002">
    <property type="protein sequence ID" value="MFA1770735.1"/>
    <property type="molecule type" value="Genomic_DNA"/>
</dbReference>
<dbReference type="InterPro" id="IPR052350">
    <property type="entry name" value="Metallo-dep_Lactonases"/>
</dbReference>
<dbReference type="Proteomes" id="UP000323866">
    <property type="component" value="Unassembled WGS sequence"/>
</dbReference>
<dbReference type="EMBL" id="VKKZ01000020">
    <property type="protein sequence ID" value="KAA6434796.1"/>
    <property type="molecule type" value="Genomic_DNA"/>
</dbReference>
<accession>A0A5M8QJ59</accession>
<gene>
    <name evidence="4" type="ORF">ACD591_05485</name>
    <name evidence="3" type="ORF">FOE74_11540</name>
</gene>
<dbReference type="InterPro" id="IPR032466">
    <property type="entry name" value="Metal_Hydrolase"/>
</dbReference>
<protein>
    <submittedName>
        <fullName evidence="3 4">Amidohydrolase</fullName>
    </submittedName>
</protein>
<sequence>MARIDAHQHFWKFNPVRDSWITEEMAVIQRDFYPEDLEPVLRQHGFDGCVLVQHSQPEHENDFLLETARKHEFVKAVVGWVDLLAEEVGERLDYYSHFPKLKGFRYVLQGHPDPTIMLRPEFLRGIAQLEKYGFTYDVLIYPDQLVNTEKLMAAFPNQPFVIDHLAKPRIKNGELAEWKKGMQALARHENVSCKVSGMVTEADWQNWKKEDIYPYLDSVVEAFGPSRLLYGSDWPVCLVAASYERMLSLVEEYFSGFSQEEKEAIFGGNATAFYHLT</sequence>
<reference evidence="4 6" key="3">
    <citation type="submission" date="2024-08" db="EMBL/GenBank/DDBJ databases">
        <authorList>
            <person name="Wei W."/>
        </authorList>
    </citation>
    <scope>NUCLEOTIDE SEQUENCE [LARGE SCALE GENOMIC DNA]</scope>
    <source>
        <strain evidence="4 6">XU2</strain>
    </source>
</reference>